<feature type="region of interest" description="Disordered" evidence="1">
    <location>
        <begin position="161"/>
        <end position="187"/>
    </location>
</feature>
<sequence>MLSRTPDTSTTPFRNTHGPRRWTHAYAGSQRMSPHVRGAEHDSRQTEVSLRARASLSGARAWRARWSTDTRPVREGHQRRKPSRPSSPLPFGVVHRFSRSYSGGLGADGLWKNLKTPQEIRPYAQWQEKEPCESHSALQAVDEETMPASFPTGYAQLKMRQLSPRTRELSSIAGPRGYRRRARLGCR</sequence>
<evidence type="ECO:0000256" key="1">
    <source>
        <dbReference type="SAM" id="MobiDB-lite"/>
    </source>
</evidence>
<feature type="compositionally biased region" description="Basic residues" evidence="1">
    <location>
        <begin position="177"/>
        <end position="187"/>
    </location>
</feature>
<name>A0A550CCU4_9AGAR</name>
<dbReference type="Proteomes" id="UP000320762">
    <property type="component" value="Unassembled WGS sequence"/>
</dbReference>
<protein>
    <submittedName>
        <fullName evidence="2">Uncharacterized protein</fullName>
    </submittedName>
</protein>
<reference evidence="2 3" key="1">
    <citation type="journal article" date="2019" name="New Phytol.">
        <title>Comparative genomics reveals unique wood-decay strategies and fruiting body development in the Schizophyllaceae.</title>
        <authorList>
            <person name="Almasi E."/>
            <person name="Sahu N."/>
            <person name="Krizsan K."/>
            <person name="Balint B."/>
            <person name="Kovacs G.M."/>
            <person name="Kiss B."/>
            <person name="Cseklye J."/>
            <person name="Drula E."/>
            <person name="Henrissat B."/>
            <person name="Nagy I."/>
            <person name="Chovatia M."/>
            <person name="Adam C."/>
            <person name="LaButti K."/>
            <person name="Lipzen A."/>
            <person name="Riley R."/>
            <person name="Grigoriev I.V."/>
            <person name="Nagy L.G."/>
        </authorList>
    </citation>
    <scope>NUCLEOTIDE SEQUENCE [LARGE SCALE GENOMIC DNA]</scope>
    <source>
        <strain evidence="2 3">NL-1724</strain>
    </source>
</reference>
<comment type="caution">
    <text evidence="2">The sequence shown here is derived from an EMBL/GenBank/DDBJ whole genome shotgun (WGS) entry which is preliminary data.</text>
</comment>
<feature type="region of interest" description="Disordered" evidence="1">
    <location>
        <begin position="1"/>
        <end position="48"/>
    </location>
</feature>
<evidence type="ECO:0000313" key="3">
    <source>
        <dbReference type="Proteomes" id="UP000320762"/>
    </source>
</evidence>
<feature type="compositionally biased region" description="Basic and acidic residues" evidence="1">
    <location>
        <begin position="67"/>
        <end position="76"/>
    </location>
</feature>
<dbReference type="EMBL" id="VDMD01000012">
    <property type="protein sequence ID" value="TRM62506.1"/>
    <property type="molecule type" value="Genomic_DNA"/>
</dbReference>
<proteinExistence type="predicted"/>
<keyword evidence="3" id="KW-1185">Reference proteome</keyword>
<accession>A0A550CCU4</accession>
<gene>
    <name evidence="2" type="ORF">BD626DRAFT_49994</name>
</gene>
<evidence type="ECO:0000313" key="2">
    <source>
        <dbReference type="EMBL" id="TRM62506.1"/>
    </source>
</evidence>
<organism evidence="2 3">
    <name type="scientific">Schizophyllum amplum</name>
    <dbReference type="NCBI Taxonomy" id="97359"/>
    <lineage>
        <taxon>Eukaryota</taxon>
        <taxon>Fungi</taxon>
        <taxon>Dikarya</taxon>
        <taxon>Basidiomycota</taxon>
        <taxon>Agaricomycotina</taxon>
        <taxon>Agaricomycetes</taxon>
        <taxon>Agaricomycetidae</taxon>
        <taxon>Agaricales</taxon>
        <taxon>Schizophyllaceae</taxon>
        <taxon>Schizophyllum</taxon>
    </lineage>
</organism>
<dbReference type="AlphaFoldDB" id="A0A550CCU4"/>
<feature type="compositionally biased region" description="Polar residues" evidence="1">
    <location>
        <begin position="1"/>
        <end position="14"/>
    </location>
</feature>
<feature type="region of interest" description="Disordered" evidence="1">
    <location>
        <begin position="67"/>
        <end position="91"/>
    </location>
</feature>